<dbReference type="InterPro" id="IPR029045">
    <property type="entry name" value="ClpP/crotonase-like_dom_sf"/>
</dbReference>
<sequence>MYNKEFSDLLVEKRESVLILTLDNESMANAITDSMIDSIETVLAHADEDDEIRCIILTGAGKFFCAGGDIKAMESKSGMFAGESNELRRRYNRGIQRIPRAIESLKTPIIAMVGGAAIGAGCDLAMMCDLRVSSERAKFAETFSKLSLVPGDGGTFFLQRVIGYTKAMEMFLTGDIYSGEQVKEMGLSNYQVSHDTLLDFTLSLANKIASNAPIALSLTKMALKSGRTSSLNDQLELLSTMQGISQRTADHFEGISAFKEKREAKFTGK</sequence>
<dbReference type="HOGENOM" id="CLU_009834_7_2_7"/>
<dbReference type="PATRIC" id="fig|862908.3.peg.1889"/>
<dbReference type="InterPro" id="IPR014748">
    <property type="entry name" value="Enoyl-CoA_hydra_C"/>
</dbReference>
<name>E1X2N6_HALMS</name>
<comment type="similarity">
    <text evidence="1">Belongs to the enoyl-CoA hydratase/isomerase family.</text>
</comment>
<evidence type="ECO:0000256" key="2">
    <source>
        <dbReference type="ARBA" id="ARBA00023239"/>
    </source>
</evidence>
<evidence type="ECO:0000313" key="3">
    <source>
        <dbReference type="EMBL" id="CBW26804.1"/>
    </source>
</evidence>
<dbReference type="Gene3D" id="3.90.226.10">
    <property type="entry name" value="2-enoyl-CoA Hydratase, Chain A, domain 1"/>
    <property type="match status" value="1"/>
</dbReference>
<dbReference type="KEGG" id="bmx:BMS_1990"/>
<protein>
    <submittedName>
        <fullName evidence="3">Enoyl-CoA hydratase</fullName>
    </submittedName>
</protein>
<dbReference type="Proteomes" id="UP000008963">
    <property type="component" value="Chromosome"/>
</dbReference>
<dbReference type="SUPFAM" id="SSF52096">
    <property type="entry name" value="ClpP/crotonase"/>
    <property type="match status" value="1"/>
</dbReference>
<gene>
    <name evidence="3" type="primary">paaG</name>
    <name evidence="3" type="ordered locus">BMS_1990</name>
</gene>
<evidence type="ECO:0000313" key="4">
    <source>
        <dbReference type="Proteomes" id="UP000008963"/>
    </source>
</evidence>
<dbReference type="RefSeq" id="WP_014244584.1">
    <property type="nucleotide sequence ID" value="NC_016620.1"/>
</dbReference>
<reference evidence="4" key="1">
    <citation type="journal article" date="2013" name="ISME J.">
        <title>A small predatory core genome in the divergent marine Bacteriovorax marinus SJ and the terrestrial Bdellovibrio bacteriovorus.</title>
        <authorList>
            <person name="Crossman L.C."/>
            <person name="Chen H."/>
            <person name="Cerdeno-Tarraga A.M."/>
            <person name="Brooks K."/>
            <person name="Quail M.A."/>
            <person name="Pineiro S.A."/>
            <person name="Hobley L."/>
            <person name="Sockett R.E."/>
            <person name="Bentley S.D."/>
            <person name="Parkhill J."/>
            <person name="Williams H.N."/>
            <person name="Stine O.C."/>
        </authorList>
    </citation>
    <scope>NUCLEOTIDE SEQUENCE [LARGE SCALE GENOMIC DNA]</scope>
    <source>
        <strain evidence="4">ATCC BAA-682 / DSM 15412 / SJ</strain>
    </source>
</reference>
<dbReference type="Pfam" id="PF00378">
    <property type="entry name" value="ECH_1"/>
    <property type="match status" value="1"/>
</dbReference>
<evidence type="ECO:0000256" key="1">
    <source>
        <dbReference type="ARBA" id="ARBA00005254"/>
    </source>
</evidence>
<dbReference type="STRING" id="862908.BMS_1990"/>
<proteinExistence type="inferred from homology"/>
<accession>E1X2N6</accession>
<dbReference type="CDD" id="cd06558">
    <property type="entry name" value="crotonase-like"/>
    <property type="match status" value="1"/>
</dbReference>
<keyword evidence="2" id="KW-0456">Lyase</keyword>
<keyword evidence="4" id="KW-1185">Reference proteome</keyword>
<dbReference type="PANTHER" id="PTHR11941:SF54">
    <property type="entry name" value="ENOYL-COA HYDRATASE, MITOCHONDRIAL"/>
    <property type="match status" value="1"/>
</dbReference>
<dbReference type="InterPro" id="IPR001753">
    <property type="entry name" value="Enoyl-CoA_hydra/iso"/>
</dbReference>
<dbReference type="Gene3D" id="1.10.12.10">
    <property type="entry name" value="Lyase 2-enoyl-coa Hydratase, Chain A, domain 2"/>
    <property type="match status" value="1"/>
</dbReference>
<dbReference type="EMBL" id="FQ312005">
    <property type="protein sequence ID" value="CBW26804.1"/>
    <property type="molecule type" value="Genomic_DNA"/>
</dbReference>
<dbReference type="PANTHER" id="PTHR11941">
    <property type="entry name" value="ENOYL-COA HYDRATASE-RELATED"/>
    <property type="match status" value="1"/>
</dbReference>
<organism evidence="3 4">
    <name type="scientific">Halobacteriovorax marinus (strain ATCC BAA-682 / DSM 15412 / SJ)</name>
    <name type="common">Bacteriovorax marinus</name>
    <dbReference type="NCBI Taxonomy" id="862908"/>
    <lineage>
        <taxon>Bacteria</taxon>
        <taxon>Pseudomonadati</taxon>
        <taxon>Bdellovibrionota</taxon>
        <taxon>Bacteriovoracia</taxon>
        <taxon>Bacteriovoracales</taxon>
        <taxon>Halobacteriovoraceae</taxon>
        <taxon>Halobacteriovorax</taxon>
    </lineage>
</organism>
<dbReference type="OrthoDB" id="5290223at2"/>
<dbReference type="AlphaFoldDB" id="E1X2N6"/>
<dbReference type="eggNOG" id="COG1024">
    <property type="taxonomic scope" value="Bacteria"/>
</dbReference>
<dbReference type="GO" id="GO:0006635">
    <property type="term" value="P:fatty acid beta-oxidation"/>
    <property type="evidence" value="ECO:0007669"/>
    <property type="project" value="TreeGrafter"/>
</dbReference>
<dbReference type="GO" id="GO:0016829">
    <property type="term" value="F:lyase activity"/>
    <property type="evidence" value="ECO:0007669"/>
    <property type="project" value="UniProtKB-KW"/>
</dbReference>